<dbReference type="AlphaFoldDB" id="A0A0J9Y1F0"/>
<gene>
    <name evidence="1 2" type="ORF">Bm14278</name>
    <name evidence="1" type="ORF">BM_Bm14278</name>
</gene>
<proteinExistence type="predicted"/>
<accession>A0A0J9Y1F0</accession>
<sequence>MGCQSGKILHCLCLIHQTFFVIMFNQHLERLNISFLADFSQPNGKL</sequence>
<dbReference type="WormBase" id="Bm14278">
    <property type="protein sequence ID" value="BM41007"/>
    <property type="gene ID" value="WBGene00234539"/>
</dbReference>
<evidence type="ECO:0000313" key="1">
    <source>
        <dbReference type="EMBL" id="CDQ00237.1"/>
    </source>
</evidence>
<reference evidence="1" key="2">
    <citation type="submission" date="2012-12" db="EMBL/GenBank/DDBJ databases">
        <authorList>
            <person name="Gao Y.W."/>
            <person name="Fan S.T."/>
            <person name="Sun H.T."/>
            <person name="Wang Z."/>
            <person name="Gao X.L."/>
            <person name="Li Y.G."/>
            <person name="Wang T.C."/>
            <person name="Zhang K."/>
            <person name="Xu W.W."/>
            <person name="Yu Z.J."/>
            <person name="Xia X.Z."/>
        </authorList>
    </citation>
    <scope>NUCLEOTIDE SEQUENCE</scope>
    <source>
        <strain evidence="1">FR3</strain>
    </source>
</reference>
<organism evidence="1">
    <name type="scientific">Brugia malayi</name>
    <name type="common">Filarial nematode worm</name>
    <dbReference type="NCBI Taxonomy" id="6279"/>
    <lineage>
        <taxon>Eukaryota</taxon>
        <taxon>Metazoa</taxon>
        <taxon>Ecdysozoa</taxon>
        <taxon>Nematoda</taxon>
        <taxon>Chromadorea</taxon>
        <taxon>Rhabditida</taxon>
        <taxon>Spirurina</taxon>
        <taxon>Spiruromorpha</taxon>
        <taxon>Filarioidea</taxon>
        <taxon>Onchocercidae</taxon>
        <taxon>Brugia</taxon>
    </lineage>
</organism>
<reference evidence="1" key="1">
    <citation type="journal article" date="2007" name="Science">
        <title>Draft genome of the filarial nematode parasite Brugia malayi.</title>
        <authorList>
            <person name="Ghedin E."/>
            <person name="Wang S."/>
            <person name="Spiro D."/>
            <person name="Caler E."/>
            <person name="Zhao Q."/>
            <person name="Crabtree J."/>
            <person name="Allen J.E."/>
            <person name="Delcher A.L."/>
            <person name="Guiliano D.B."/>
            <person name="Miranda-Saavedra D."/>
            <person name="Angiuoli S.V."/>
            <person name="Creasy T."/>
            <person name="Amedeo P."/>
            <person name="Haas B."/>
            <person name="El-Sayed N.M."/>
            <person name="Wortman J.R."/>
            <person name="Feldblyum T."/>
            <person name="Tallon L."/>
            <person name="Schatz M."/>
            <person name="Shumway M."/>
            <person name="Koo H."/>
            <person name="Salzberg S.L."/>
            <person name="Schobel S."/>
            <person name="Pertea M."/>
            <person name="Pop M."/>
            <person name="White O."/>
            <person name="Barton G.J."/>
            <person name="Carlow C.K."/>
            <person name="Crawford M.J."/>
            <person name="Daub J."/>
            <person name="Dimmic M.W."/>
            <person name="Estes C.F."/>
            <person name="Foster J.M."/>
            <person name="Ganatra M."/>
            <person name="Gregory W.F."/>
            <person name="Johnson N.M."/>
            <person name="Jin J."/>
            <person name="Komuniecki R."/>
            <person name="Korf I."/>
            <person name="Kumar S."/>
            <person name="Laney S."/>
            <person name="Li B.W."/>
            <person name="Li W."/>
            <person name="Lindblom T.H."/>
            <person name="Lustigman S."/>
            <person name="Ma D."/>
            <person name="Maina C.V."/>
            <person name="Martin D.M."/>
            <person name="McCarter J.P."/>
            <person name="McReynolds L."/>
            <person name="Mitreva M."/>
            <person name="Nutman T.B."/>
            <person name="Parkinson J."/>
            <person name="Peregrin-Alvarez J.M."/>
            <person name="Poole C."/>
            <person name="Ren Q."/>
            <person name="Saunders L."/>
            <person name="Sluder A.E."/>
            <person name="Smith K."/>
            <person name="Stanke M."/>
            <person name="Unnasch T.R."/>
            <person name="Ware J."/>
            <person name="Wei A.D."/>
            <person name="Weil G."/>
            <person name="Williams D.J."/>
            <person name="Zhang Y."/>
            <person name="Williams S.A."/>
            <person name="Fraser-Liggett C."/>
            <person name="Slatko B."/>
            <person name="Blaxter M.L."/>
            <person name="Scott A.L."/>
        </authorList>
    </citation>
    <scope>NUCLEOTIDE SEQUENCE</scope>
    <source>
        <strain evidence="1">FR3</strain>
    </source>
</reference>
<evidence type="ECO:0000313" key="2">
    <source>
        <dbReference type="WormBase" id="Bm14278"/>
    </source>
</evidence>
<protein>
    <submittedName>
        <fullName evidence="1">Bm14278</fullName>
    </submittedName>
</protein>
<name>A0A0J9Y1F0_BRUMA</name>
<dbReference type="EMBL" id="LN857013">
    <property type="protein sequence ID" value="CDQ00237.1"/>
    <property type="molecule type" value="Genomic_DNA"/>
</dbReference>